<reference evidence="1 2" key="1">
    <citation type="submission" date="2019-11" db="EMBL/GenBank/DDBJ databases">
        <title>Epiphytic Pseudomonas syringae from cherry orchards.</title>
        <authorList>
            <person name="Hulin M.T."/>
        </authorList>
    </citation>
    <scope>NUCLEOTIDE SEQUENCE [LARGE SCALE GENOMIC DNA]</scope>
    <source>
        <strain evidence="1 2">PA-6-9F</strain>
    </source>
</reference>
<keyword evidence="2" id="KW-1185">Reference proteome</keyword>
<accession>A0AAW5A7Z1</accession>
<comment type="caution">
    <text evidence="1">The sequence shown here is derived from an EMBL/GenBank/DDBJ whole genome shotgun (WGS) entry which is preliminary data.</text>
</comment>
<name>A0AAW5A7Z1_9PSED</name>
<dbReference type="RefSeq" id="WP_159439635.1">
    <property type="nucleotide sequence ID" value="NZ_CAXAQB010000063.1"/>
</dbReference>
<evidence type="ECO:0000313" key="2">
    <source>
        <dbReference type="Proteomes" id="UP000814172"/>
    </source>
</evidence>
<sequence length="48" mass="5300">MEVLQIGKNHEHLVILAKNQAPLATSDERLRRGFSDAIAPAFSRKNVG</sequence>
<dbReference type="GeneID" id="55543111"/>
<proteinExistence type="predicted"/>
<evidence type="ECO:0000313" key="1">
    <source>
        <dbReference type="EMBL" id="MCF5058534.1"/>
    </source>
</evidence>
<gene>
    <name evidence="1" type="ORF">GIW75_16420</name>
</gene>
<dbReference type="EMBL" id="WKEW01000054">
    <property type="protein sequence ID" value="MCF5058534.1"/>
    <property type="molecule type" value="Genomic_DNA"/>
</dbReference>
<organism evidence="1 2">
    <name type="scientific">Pseudomonas proteolytica</name>
    <dbReference type="NCBI Taxonomy" id="219574"/>
    <lineage>
        <taxon>Bacteria</taxon>
        <taxon>Pseudomonadati</taxon>
        <taxon>Pseudomonadota</taxon>
        <taxon>Gammaproteobacteria</taxon>
        <taxon>Pseudomonadales</taxon>
        <taxon>Pseudomonadaceae</taxon>
        <taxon>Pseudomonas</taxon>
    </lineage>
</organism>
<dbReference type="AlphaFoldDB" id="A0AAW5A7Z1"/>
<protein>
    <submittedName>
        <fullName evidence="1">Uncharacterized protein</fullName>
    </submittedName>
</protein>
<dbReference type="Proteomes" id="UP000814172">
    <property type="component" value="Unassembled WGS sequence"/>
</dbReference>